<feature type="compositionally biased region" description="Low complexity" evidence="3">
    <location>
        <begin position="612"/>
        <end position="626"/>
    </location>
</feature>
<dbReference type="FunFam" id="3.30.450.200:FF:000003">
    <property type="entry name" value="DENN domain containing 1A"/>
    <property type="match status" value="1"/>
</dbReference>
<dbReference type="GO" id="GO:0005829">
    <property type="term" value="C:cytosol"/>
    <property type="evidence" value="ECO:0007669"/>
    <property type="project" value="TreeGrafter"/>
</dbReference>
<dbReference type="InterPro" id="IPR005113">
    <property type="entry name" value="uDENN_dom"/>
</dbReference>
<reference evidence="5 6" key="1">
    <citation type="journal article" date="2015" name="Nat. Commun.">
        <title>Outbred genome sequencing and CRISPR/Cas9 gene editing in butterflies.</title>
        <authorList>
            <person name="Li X."/>
            <person name="Fan D."/>
            <person name="Zhang W."/>
            <person name="Liu G."/>
            <person name="Zhang L."/>
            <person name="Zhao L."/>
            <person name="Fang X."/>
            <person name="Chen L."/>
            <person name="Dong Y."/>
            <person name="Chen Y."/>
            <person name="Ding Y."/>
            <person name="Zhao R."/>
            <person name="Feng M."/>
            <person name="Zhu Y."/>
            <person name="Feng Y."/>
            <person name="Jiang X."/>
            <person name="Zhu D."/>
            <person name="Xiang H."/>
            <person name="Feng X."/>
            <person name="Li S."/>
            <person name="Wang J."/>
            <person name="Zhang G."/>
            <person name="Kronforst M.R."/>
            <person name="Wang W."/>
        </authorList>
    </citation>
    <scope>NUCLEOTIDE SEQUENCE [LARGE SCALE GENOMIC DNA]</scope>
    <source>
        <strain evidence="5">Ya'a_city_454_Px</strain>
        <tissue evidence="5">Whole body</tissue>
    </source>
</reference>
<dbReference type="Pfam" id="PF03456">
    <property type="entry name" value="uDENN"/>
    <property type="match status" value="1"/>
</dbReference>
<dbReference type="GO" id="GO:0032456">
    <property type="term" value="P:endocytic recycling"/>
    <property type="evidence" value="ECO:0007669"/>
    <property type="project" value="TreeGrafter"/>
</dbReference>
<dbReference type="GO" id="GO:1901981">
    <property type="term" value="F:phosphatidylinositol phosphate binding"/>
    <property type="evidence" value="ECO:0007669"/>
    <property type="project" value="TreeGrafter"/>
</dbReference>
<evidence type="ECO:0000259" key="4">
    <source>
        <dbReference type="PROSITE" id="PS50211"/>
    </source>
</evidence>
<evidence type="ECO:0000256" key="3">
    <source>
        <dbReference type="SAM" id="MobiDB-lite"/>
    </source>
</evidence>
<keyword evidence="6" id="KW-1185">Reference proteome</keyword>
<sequence length="902" mass="99970">MGSRLRDTVQVLFELFCEVSPGDNVKEPYILRKYPETYGKDEELKNIPKFTFPCKIDNTYIQHYSFVLTSVDSKYTFCFCRYDPKVNTAVVLLSHLPWHDIFYKLLDSIAQLLNGPERDGLTSFLEACRAHPPMSGHTLKVIYNTGQSMFTYQTPDNRLPSIPEDSNLTEYFSAVDVKCMAGLWAALLQERRIAIVGSKISRLSACVQAANATLFPMSWQHIFIPILPKHLVDYLLAPMPFLIGVPRPVMEIVRMSEIGDVVILDIDKNELRSPFNDLESLPPDMVSNLIKALSNRNDLILGDAVSRAFLRALVCLIGGYRDAVRIEKGQLITFNPEAFVKTRKNMQPFLKKVLQSQIFQQVSLKSEFLAYTGHLLLSGNDSLIQFCLKSEFIAYGGRMSRADNDTLIQVSLKSESLAYGGHLSRADNDSLMKVSLKTEFLTYGGYLSRANNDSLIEVYLKTEFLTYGGHLSRAVNDSLIEVSLKTEFLTYGGHLSRSDIFIDERLDLLNSGRGFSDEFEIECNNYAEELSTGSGQKIKRQYRDWAKSVKKEGGAFFKNVRDKANPAVKSAVKSVRQGGKNVKSAMKGLTNRIPKSGSRSSSRNTTDENRFSCGSASPDSSGSSGSLPVSDMPLGASPSLDVPPPKDPPPALPLDLLNEMEFLFSTNSDSSTDITLRNKPKPLAPPPRIPPRLLERPKLSVRYPIISTQKLVDLSDAPLLPPRATPGPSTTQFISNITKSDEKSTDFHTSTISFSEGKDKTKLKLSTSNQRKSVTNAPCNGNALKLPPPINNRQCKDGASSTFHVATPVARPSPIYEGRSKEPCASESDLINLDGLPSDIKEFDPLQNDSTDKFEQAKTSTDSALLHEYGLDFSQFQFSDFNSSSGGAQPGSSVPKGWTTFN</sequence>
<dbReference type="GO" id="GO:0005085">
    <property type="term" value="F:guanyl-nucleotide exchange factor activity"/>
    <property type="evidence" value="ECO:0007669"/>
    <property type="project" value="InterPro"/>
</dbReference>
<feature type="compositionally biased region" description="Pro residues" evidence="3">
    <location>
        <begin position="641"/>
        <end position="652"/>
    </location>
</feature>
<evidence type="ECO:0000313" key="5">
    <source>
        <dbReference type="EMBL" id="KPI96223.1"/>
    </source>
</evidence>
<dbReference type="Gene3D" id="3.40.50.11500">
    <property type="match status" value="1"/>
</dbReference>
<organism evidence="5 6">
    <name type="scientific">Papilio xuthus</name>
    <name type="common">Asian swallowtail butterfly</name>
    <dbReference type="NCBI Taxonomy" id="66420"/>
    <lineage>
        <taxon>Eukaryota</taxon>
        <taxon>Metazoa</taxon>
        <taxon>Ecdysozoa</taxon>
        <taxon>Arthropoda</taxon>
        <taxon>Hexapoda</taxon>
        <taxon>Insecta</taxon>
        <taxon>Pterygota</taxon>
        <taxon>Neoptera</taxon>
        <taxon>Endopterygota</taxon>
        <taxon>Lepidoptera</taxon>
        <taxon>Glossata</taxon>
        <taxon>Ditrysia</taxon>
        <taxon>Papilionoidea</taxon>
        <taxon>Papilionidae</taxon>
        <taxon>Papilioninae</taxon>
        <taxon>Papilio</taxon>
    </lineage>
</organism>
<feature type="compositionally biased region" description="Polar residues" evidence="3">
    <location>
        <begin position="764"/>
        <end position="779"/>
    </location>
</feature>
<dbReference type="InterPro" id="IPR005112">
    <property type="entry name" value="dDENN_dom"/>
</dbReference>
<dbReference type="FunFam" id="3.40.50.11500:FF:000004">
    <property type="entry name" value="DENN domain-containing protein 2C isoform X1"/>
    <property type="match status" value="1"/>
</dbReference>
<protein>
    <submittedName>
        <fullName evidence="5">DENN domain-containing protein 1A</fullName>
    </submittedName>
</protein>
<feature type="domain" description="UDENN" evidence="4">
    <location>
        <begin position="10"/>
        <end position="373"/>
    </location>
</feature>
<dbReference type="Pfam" id="PF02141">
    <property type="entry name" value="DENN"/>
    <property type="match status" value="1"/>
</dbReference>
<evidence type="ECO:0000256" key="2">
    <source>
        <dbReference type="ARBA" id="ARBA00023329"/>
    </source>
</evidence>
<dbReference type="PANTHER" id="PTHR13196:SF14">
    <property type="entry name" value="UDENN DOMAIN-CONTAINING PROTEIN"/>
    <property type="match status" value="1"/>
</dbReference>
<dbReference type="SMART" id="SM00799">
    <property type="entry name" value="DENN"/>
    <property type="match status" value="1"/>
</dbReference>
<feature type="region of interest" description="Disordered" evidence="3">
    <location>
        <begin position="762"/>
        <end position="790"/>
    </location>
</feature>
<evidence type="ECO:0000256" key="1">
    <source>
        <dbReference type="ARBA" id="ARBA00004132"/>
    </source>
</evidence>
<dbReference type="InterPro" id="IPR043153">
    <property type="entry name" value="DENN_C"/>
</dbReference>
<dbReference type="EMBL" id="KQ459594">
    <property type="protein sequence ID" value="KPI96223.1"/>
    <property type="molecule type" value="Genomic_DNA"/>
</dbReference>
<dbReference type="PROSITE" id="PS50211">
    <property type="entry name" value="DENN"/>
    <property type="match status" value="1"/>
</dbReference>
<feature type="region of interest" description="Disordered" evidence="3">
    <location>
        <begin position="567"/>
        <end position="654"/>
    </location>
</feature>
<dbReference type="Gene3D" id="3.30.450.200">
    <property type="match status" value="1"/>
</dbReference>
<feature type="region of interest" description="Disordered" evidence="3">
    <location>
        <begin position="668"/>
        <end position="693"/>
    </location>
</feature>
<dbReference type="InterPro" id="IPR001194">
    <property type="entry name" value="cDENN_dom"/>
</dbReference>
<gene>
    <name evidence="5" type="ORF">RR46_06957</name>
</gene>
<dbReference type="STRING" id="66420.A0A194PTC4"/>
<dbReference type="GO" id="GO:0030136">
    <property type="term" value="C:clathrin-coated vesicle"/>
    <property type="evidence" value="ECO:0007669"/>
    <property type="project" value="UniProtKB-SubCell"/>
</dbReference>
<dbReference type="SMART" id="SM00801">
    <property type="entry name" value="dDENN"/>
    <property type="match status" value="1"/>
</dbReference>
<dbReference type="InterPro" id="IPR040032">
    <property type="entry name" value="DENND1A/B/C"/>
</dbReference>
<dbReference type="PANTHER" id="PTHR13196">
    <property type="entry name" value="DENN DOMAIN-CONTAINING"/>
    <property type="match status" value="1"/>
</dbReference>
<dbReference type="Proteomes" id="UP000053268">
    <property type="component" value="Unassembled WGS sequence"/>
</dbReference>
<dbReference type="SMART" id="SM00800">
    <property type="entry name" value="uDENN"/>
    <property type="match status" value="1"/>
</dbReference>
<dbReference type="InterPro" id="IPR037516">
    <property type="entry name" value="Tripartite_DENN"/>
</dbReference>
<comment type="subcellular location">
    <subcellularLocation>
        <location evidence="1">Cytoplasmic vesicle</location>
        <location evidence="1">Clathrin-coated vesicle</location>
    </subcellularLocation>
</comment>
<name>A0A194PTC4_PAPXU</name>
<keyword evidence="2" id="KW-0968">Cytoplasmic vesicle</keyword>
<evidence type="ECO:0000313" key="6">
    <source>
        <dbReference type="Proteomes" id="UP000053268"/>
    </source>
</evidence>
<proteinExistence type="predicted"/>
<accession>A0A194PTC4</accession>
<dbReference type="GO" id="GO:0006897">
    <property type="term" value="P:endocytosis"/>
    <property type="evidence" value="ECO:0007669"/>
    <property type="project" value="TreeGrafter"/>
</dbReference>
<dbReference type="AlphaFoldDB" id="A0A194PTC4"/>
<dbReference type="Gene3D" id="6.10.140.1000">
    <property type="match status" value="1"/>
</dbReference>
<feature type="region of interest" description="Disordered" evidence="3">
    <location>
        <begin position="882"/>
        <end position="902"/>
    </location>
</feature>